<accession>A0A1J5Q604</accession>
<dbReference type="Pfam" id="PF13670">
    <property type="entry name" value="PepSY_2"/>
    <property type="match status" value="1"/>
</dbReference>
<proteinExistence type="predicted"/>
<name>A0A1J5Q604_9ZZZZ</name>
<feature type="domain" description="PepSY" evidence="1">
    <location>
        <begin position="5"/>
        <end position="85"/>
    </location>
</feature>
<sequence>MYRFLTVTAAALMLAGPSFAAGAMCSTSPASSFQPKANLVAMLKKDGIKVRRIKTEKGCYEVYGLKGTKKMNLGFNAETLAPVKNAEAGEN</sequence>
<comment type="caution">
    <text evidence="2">The sequence shown here is derived from an EMBL/GenBank/DDBJ whole genome shotgun (WGS) entry which is preliminary data.</text>
</comment>
<dbReference type="EMBL" id="MLJW01002202">
    <property type="protein sequence ID" value="OIQ75324.1"/>
    <property type="molecule type" value="Genomic_DNA"/>
</dbReference>
<dbReference type="AlphaFoldDB" id="A0A1J5Q604"/>
<reference evidence="2" key="1">
    <citation type="submission" date="2016-10" db="EMBL/GenBank/DDBJ databases">
        <title>Sequence of Gallionella enrichment culture.</title>
        <authorList>
            <person name="Poehlein A."/>
            <person name="Muehling M."/>
            <person name="Daniel R."/>
        </authorList>
    </citation>
    <scope>NUCLEOTIDE SEQUENCE</scope>
</reference>
<evidence type="ECO:0000259" key="1">
    <source>
        <dbReference type="Pfam" id="PF13670"/>
    </source>
</evidence>
<dbReference type="InterPro" id="IPR025711">
    <property type="entry name" value="PepSY"/>
</dbReference>
<evidence type="ECO:0000313" key="2">
    <source>
        <dbReference type="EMBL" id="OIQ75324.1"/>
    </source>
</evidence>
<protein>
    <recommendedName>
        <fullName evidence="1">PepSY domain-containing protein</fullName>
    </recommendedName>
</protein>
<organism evidence="2">
    <name type="scientific">mine drainage metagenome</name>
    <dbReference type="NCBI Taxonomy" id="410659"/>
    <lineage>
        <taxon>unclassified sequences</taxon>
        <taxon>metagenomes</taxon>
        <taxon>ecological metagenomes</taxon>
    </lineage>
</organism>
<gene>
    <name evidence="2" type="ORF">GALL_430110</name>
</gene>